<feature type="binding site" evidence="5">
    <location>
        <position position="42"/>
    </location>
    <ligand>
        <name>dimethylallyl diphosphate</name>
        <dbReference type="ChEBI" id="CHEBI:57623"/>
    </ligand>
</feature>
<feature type="binding site" evidence="5">
    <location>
        <position position="222"/>
    </location>
    <ligand>
        <name>(2E)-4-hydroxy-3-methylbut-2-enyl diphosphate</name>
        <dbReference type="ChEBI" id="CHEBI:128753"/>
    </ligand>
</feature>
<keyword evidence="4 5" id="KW-0411">Iron-sulfur</keyword>
<feature type="binding site" evidence="5">
    <location>
        <position position="42"/>
    </location>
    <ligand>
        <name>(2E)-4-hydroxy-3-methylbut-2-enyl diphosphate</name>
        <dbReference type="ChEBI" id="CHEBI:128753"/>
    </ligand>
</feature>
<evidence type="ECO:0000256" key="2">
    <source>
        <dbReference type="ARBA" id="ARBA00022723"/>
    </source>
</evidence>
<dbReference type="KEGG" id="eac:EAL2_c13760"/>
<comment type="catalytic activity">
    <reaction evidence="5">
        <text>isopentenyl diphosphate + 2 oxidized [2Fe-2S]-[ferredoxin] + H2O = (2E)-4-hydroxy-3-methylbut-2-enyl diphosphate + 2 reduced [2Fe-2S]-[ferredoxin] + 2 H(+)</text>
        <dbReference type="Rhea" id="RHEA:24488"/>
        <dbReference type="Rhea" id="RHEA-COMP:10000"/>
        <dbReference type="Rhea" id="RHEA-COMP:10001"/>
        <dbReference type="ChEBI" id="CHEBI:15377"/>
        <dbReference type="ChEBI" id="CHEBI:15378"/>
        <dbReference type="ChEBI" id="CHEBI:33737"/>
        <dbReference type="ChEBI" id="CHEBI:33738"/>
        <dbReference type="ChEBI" id="CHEBI:128753"/>
        <dbReference type="ChEBI" id="CHEBI:128769"/>
        <dbReference type="EC" id="1.17.7.4"/>
    </reaction>
</comment>
<sequence length="285" mass="31550">MKIEIAEFAGFCFGVKRAMDMAWKKLQDSQGNTIYSLGPLIHNNQAVERYQQQGLKIADSVDEVEEGSVVIIRSHGVALSVYDELMSRNVEIIDATCPFVSKIQKIVSKDYAKGKAIIIVGDPLHPEVIGINGWCGNNASIIKELEDVDNMELDSTKEYCIVVQTTMNSDGYASIQKKLEEKLPSAVFNNTICSATCERQEASRKLSEKVELIIVIGGLHSSNTRKLAQVCSANCRTMHIETKDDLDIEEICGYSTIGITAGASTPDWIIEETVEYIKGAHKNRR</sequence>
<dbReference type="UniPathway" id="UPA00056">
    <property type="reaction ID" value="UER00097"/>
</dbReference>
<dbReference type="eggNOG" id="COG0761">
    <property type="taxonomic scope" value="Bacteria"/>
</dbReference>
<dbReference type="Gene3D" id="3.40.1010.20">
    <property type="entry name" value="4-hydroxy-3-methylbut-2-enyl diphosphate reductase, catalytic domain"/>
    <property type="match status" value="2"/>
</dbReference>
<comment type="pathway">
    <text evidence="5">Isoprenoid biosynthesis; isopentenyl diphosphate biosynthesis via DXP pathway; isopentenyl diphosphate from 1-deoxy-D-xylulose 5-phosphate: step 6/6.</text>
</comment>
<dbReference type="Pfam" id="PF02401">
    <property type="entry name" value="LYTB"/>
    <property type="match status" value="1"/>
</dbReference>
<reference evidence="6 7" key="1">
    <citation type="journal article" date="2014" name="Genome Announc.">
        <title>Complete Genome Sequence of Amino Acid-Utilizing Eubacterium acidaminophilum al-2 (DSM 3953).</title>
        <authorList>
            <person name="Poehlein A."/>
            <person name="Andreesen J.R."/>
            <person name="Daniel R."/>
        </authorList>
    </citation>
    <scope>NUCLEOTIDE SEQUENCE [LARGE SCALE GENOMIC DNA]</scope>
    <source>
        <strain evidence="6 7">DSM 3953</strain>
    </source>
</reference>
<evidence type="ECO:0000256" key="1">
    <source>
        <dbReference type="ARBA" id="ARBA00022485"/>
    </source>
</evidence>
<keyword evidence="3 5" id="KW-0408">Iron</keyword>
<keyword evidence="2 5" id="KW-0479">Metal-binding</keyword>
<keyword evidence="7" id="KW-1185">Reference proteome</keyword>
<name>W8U711_PEPAC</name>
<dbReference type="PATRIC" id="fig|1286171.3.peg.1325"/>
<dbReference type="HAMAP" id="MF_00191">
    <property type="entry name" value="IspH"/>
    <property type="match status" value="1"/>
</dbReference>
<feature type="binding site" evidence="5">
    <location>
        <position position="97"/>
    </location>
    <ligand>
        <name>[4Fe-4S] cluster</name>
        <dbReference type="ChEBI" id="CHEBI:49883"/>
    </ligand>
</feature>
<feature type="binding site" evidence="5">
    <location>
        <position position="223"/>
    </location>
    <ligand>
        <name>dimethylallyl diphosphate</name>
        <dbReference type="ChEBI" id="CHEBI:57623"/>
    </ligand>
</feature>
<evidence type="ECO:0000313" key="6">
    <source>
        <dbReference type="EMBL" id="AHM56671.1"/>
    </source>
</evidence>
<gene>
    <name evidence="6" type="primary">ispH1</name>
    <name evidence="5" type="synonym">ispH</name>
    <name evidence="6" type="ORF">EAL2_c13760</name>
</gene>
<feature type="binding site" evidence="5">
    <location>
        <position position="222"/>
    </location>
    <ligand>
        <name>isopentenyl diphosphate</name>
        <dbReference type="ChEBI" id="CHEBI:128769"/>
    </ligand>
</feature>
<feature type="binding site" evidence="5">
    <location>
        <position position="42"/>
    </location>
    <ligand>
        <name>isopentenyl diphosphate</name>
        <dbReference type="ChEBI" id="CHEBI:128769"/>
    </ligand>
</feature>
<dbReference type="HOGENOM" id="CLU_027486_0_1_9"/>
<dbReference type="GO" id="GO:0051745">
    <property type="term" value="F:4-hydroxy-3-methylbut-2-enyl diphosphate reductase activity"/>
    <property type="evidence" value="ECO:0007669"/>
    <property type="project" value="UniProtKB-UniRule"/>
</dbReference>
<feature type="binding site" evidence="5">
    <location>
        <position position="264"/>
    </location>
    <ligand>
        <name>dimethylallyl diphosphate</name>
        <dbReference type="ChEBI" id="CHEBI:57623"/>
    </ligand>
</feature>
<feature type="binding site" evidence="5">
    <location>
        <position position="264"/>
    </location>
    <ligand>
        <name>isopentenyl diphosphate</name>
        <dbReference type="ChEBI" id="CHEBI:128769"/>
    </ligand>
</feature>
<feature type="binding site" evidence="5">
    <location>
        <position position="221"/>
    </location>
    <ligand>
        <name>(2E)-4-hydroxy-3-methylbut-2-enyl diphosphate</name>
        <dbReference type="ChEBI" id="CHEBI:128753"/>
    </ligand>
</feature>
<evidence type="ECO:0000313" key="7">
    <source>
        <dbReference type="Proteomes" id="UP000019591"/>
    </source>
</evidence>
<comment type="catalytic activity">
    <reaction evidence="5">
        <text>dimethylallyl diphosphate + 2 oxidized [2Fe-2S]-[ferredoxin] + H2O = (2E)-4-hydroxy-3-methylbut-2-enyl diphosphate + 2 reduced [2Fe-2S]-[ferredoxin] + 2 H(+)</text>
        <dbReference type="Rhea" id="RHEA:24825"/>
        <dbReference type="Rhea" id="RHEA-COMP:10000"/>
        <dbReference type="Rhea" id="RHEA-COMP:10001"/>
        <dbReference type="ChEBI" id="CHEBI:15377"/>
        <dbReference type="ChEBI" id="CHEBI:15378"/>
        <dbReference type="ChEBI" id="CHEBI:33737"/>
        <dbReference type="ChEBI" id="CHEBI:33738"/>
        <dbReference type="ChEBI" id="CHEBI:57623"/>
        <dbReference type="ChEBI" id="CHEBI:128753"/>
        <dbReference type="EC" id="1.17.7.4"/>
    </reaction>
</comment>
<feature type="binding site" evidence="5">
    <location>
        <position position="264"/>
    </location>
    <ligand>
        <name>(2E)-4-hydroxy-3-methylbut-2-enyl diphosphate</name>
        <dbReference type="ChEBI" id="CHEBI:128753"/>
    </ligand>
</feature>
<comment type="function">
    <text evidence="5">Catalyzes the conversion of 1-hydroxy-2-methyl-2-(E)-butenyl 4-diphosphate (HMBPP) into a mixture of isopentenyl diphosphate (IPP) and dimethylallyl diphosphate (DMAPP). Acts in the terminal step of the DOXP/MEP pathway for isoprenoid precursor biosynthesis.</text>
</comment>
<feature type="binding site" evidence="5">
    <location>
        <position position="125"/>
    </location>
    <ligand>
        <name>isopentenyl diphosphate</name>
        <dbReference type="ChEBI" id="CHEBI:128769"/>
    </ligand>
</feature>
<dbReference type="UniPathway" id="UPA00059">
    <property type="reaction ID" value="UER00105"/>
</dbReference>
<organism evidence="6 7">
    <name type="scientific">Peptoclostridium acidaminophilum DSM 3953</name>
    <dbReference type="NCBI Taxonomy" id="1286171"/>
    <lineage>
        <taxon>Bacteria</taxon>
        <taxon>Bacillati</taxon>
        <taxon>Bacillota</taxon>
        <taxon>Clostridia</taxon>
        <taxon>Peptostreptococcales</taxon>
        <taxon>Peptoclostridiaceae</taxon>
        <taxon>Peptoclostridium</taxon>
    </lineage>
</organism>
<evidence type="ECO:0000256" key="3">
    <source>
        <dbReference type="ARBA" id="ARBA00023004"/>
    </source>
</evidence>
<accession>W8U711</accession>
<dbReference type="GO" id="GO:0019288">
    <property type="term" value="P:isopentenyl diphosphate biosynthetic process, methylerythritol 4-phosphate pathway"/>
    <property type="evidence" value="ECO:0007669"/>
    <property type="project" value="UniProtKB-UniRule"/>
</dbReference>
<feature type="binding site" evidence="5">
    <location>
        <position position="75"/>
    </location>
    <ligand>
        <name>isopentenyl diphosphate</name>
        <dbReference type="ChEBI" id="CHEBI:128769"/>
    </ligand>
</feature>
<keyword evidence="5 6" id="KW-0560">Oxidoreductase</keyword>
<protein>
    <recommendedName>
        <fullName evidence="5">4-hydroxy-3-methylbut-2-enyl diphosphate reductase</fullName>
        <shortName evidence="5">HMBPP reductase</shortName>
        <ecNumber evidence="5">1.17.7.4</ecNumber>
    </recommendedName>
</protein>
<feature type="binding site" evidence="5">
    <location>
        <position position="75"/>
    </location>
    <ligand>
        <name>(2E)-4-hydroxy-3-methylbut-2-enyl diphosphate</name>
        <dbReference type="ChEBI" id="CHEBI:128753"/>
    </ligand>
</feature>
<feature type="binding site" evidence="5">
    <location>
        <position position="75"/>
    </location>
    <ligand>
        <name>dimethylallyl diphosphate</name>
        <dbReference type="ChEBI" id="CHEBI:57623"/>
    </ligand>
</feature>
<comment type="similarity">
    <text evidence="5">Belongs to the IspH family.</text>
</comment>
<feature type="binding site" evidence="5">
    <location>
        <position position="193"/>
    </location>
    <ligand>
        <name>[4Fe-4S] cluster</name>
        <dbReference type="ChEBI" id="CHEBI:49883"/>
    </ligand>
</feature>
<feature type="active site" description="Proton donor" evidence="5">
    <location>
        <position position="127"/>
    </location>
</feature>
<dbReference type="PANTHER" id="PTHR30426:SF0">
    <property type="entry name" value="4-HYDROXY-3-METHYLBUT-2-ENYL DIPHOSPHATE REDUCTASE"/>
    <property type="match status" value="1"/>
</dbReference>
<proteinExistence type="inferred from homology"/>
<dbReference type="GO" id="GO:0050992">
    <property type="term" value="P:dimethylallyl diphosphate biosynthetic process"/>
    <property type="evidence" value="ECO:0007669"/>
    <property type="project" value="UniProtKB-UniRule"/>
</dbReference>
<feature type="binding site" evidence="5">
    <location>
        <position position="221"/>
    </location>
    <ligand>
        <name>dimethylallyl diphosphate</name>
        <dbReference type="ChEBI" id="CHEBI:57623"/>
    </ligand>
</feature>
<dbReference type="Gene3D" id="3.40.50.11270">
    <property type="match status" value="1"/>
</dbReference>
<feature type="binding site" evidence="5">
    <location>
        <position position="12"/>
    </location>
    <ligand>
        <name>[4Fe-4S] cluster</name>
        <dbReference type="ChEBI" id="CHEBI:49883"/>
    </ligand>
</feature>
<feature type="binding site" evidence="5">
    <location>
        <position position="222"/>
    </location>
    <ligand>
        <name>dimethylallyl diphosphate</name>
        <dbReference type="ChEBI" id="CHEBI:57623"/>
    </ligand>
</feature>
<comment type="cofactor">
    <cofactor evidence="5">
        <name>[4Fe-4S] cluster</name>
        <dbReference type="ChEBI" id="CHEBI:49883"/>
    </cofactor>
    <text evidence="5">Binds 1 [4Fe-4S] cluster per subunit.</text>
</comment>
<feature type="binding site" evidence="5">
    <location>
        <position position="125"/>
    </location>
    <ligand>
        <name>(2E)-4-hydroxy-3-methylbut-2-enyl diphosphate</name>
        <dbReference type="ChEBI" id="CHEBI:128753"/>
    </ligand>
</feature>
<feature type="binding site" evidence="5">
    <location>
        <position position="165"/>
    </location>
    <ligand>
        <name>(2E)-4-hydroxy-3-methylbut-2-enyl diphosphate</name>
        <dbReference type="ChEBI" id="CHEBI:128753"/>
    </ligand>
</feature>
<dbReference type="Proteomes" id="UP000019591">
    <property type="component" value="Chromosome"/>
</dbReference>
<dbReference type="RefSeq" id="WP_025435655.1">
    <property type="nucleotide sequence ID" value="NZ_CP007452.1"/>
</dbReference>
<dbReference type="NCBIfam" id="NF002187">
    <property type="entry name" value="PRK01045.1-1"/>
    <property type="match status" value="1"/>
</dbReference>
<keyword evidence="5" id="KW-0414">Isoprene biosynthesis</keyword>
<feature type="binding site" evidence="5">
    <location>
        <position position="221"/>
    </location>
    <ligand>
        <name>isopentenyl diphosphate</name>
        <dbReference type="ChEBI" id="CHEBI:128769"/>
    </ligand>
</feature>
<dbReference type="CDD" id="cd13944">
    <property type="entry name" value="lytB_ispH"/>
    <property type="match status" value="1"/>
</dbReference>
<dbReference type="GO" id="GO:0016114">
    <property type="term" value="P:terpenoid biosynthetic process"/>
    <property type="evidence" value="ECO:0007669"/>
    <property type="project" value="UniProtKB-UniRule"/>
</dbReference>
<dbReference type="OrthoDB" id="9804077at2"/>
<feature type="binding site" evidence="5">
    <location>
        <position position="223"/>
    </location>
    <ligand>
        <name>isopentenyl diphosphate</name>
        <dbReference type="ChEBI" id="CHEBI:128769"/>
    </ligand>
</feature>
<evidence type="ECO:0000256" key="4">
    <source>
        <dbReference type="ARBA" id="ARBA00023014"/>
    </source>
</evidence>
<dbReference type="AlphaFoldDB" id="W8U711"/>
<dbReference type="InterPro" id="IPR003451">
    <property type="entry name" value="LytB/IspH"/>
</dbReference>
<dbReference type="GO" id="GO:0046872">
    <property type="term" value="F:metal ion binding"/>
    <property type="evidence" value="ECO:0007669"/>
    <property type="project" value="UniProtKB-KW"/>
</dbReference>
<dbReference type="PANTHER" id="PTHR30426">
    <property type="entry name" value="4-HYDROXY-3-METHYLBUT-2-ENYL DIPHOSPHATE REDUCTASE"/>
    <property type="match status" value="1"/>
</dbReference>
<comment type="pathway">
    <text evidence="5">Isoprenoid biosynthesis; dimethylallyl diphosphate biosynthesis; dimethylallyl diphosphate from (2E)-4-hydroxy-3-methylbutenyl diphosphate: step 1/1.</text>
</comment>
<keyword evidence="1 5" id="KW-0004">4Fe-4S</keyword>
<dbReference type="STRING" id="1286171.EAL2_c13760"/>
<dbReference type="GO" id="GO:0051539">
    <property type="term" value="F:4 iron, 4 sulfur cluster binding"/>
    <property type="evidence" value="ECO:0007669"/>
    <property type="project" value="UniProtKB-UniRule"/>
</dbReference>
<dbReference type="EC" id="1.17.7.4" evidence="5"/>
<feature type="binding site" evidence="5">
    <location>
        <position position="125"/>
    </location>
    <ligand>
        <name>dimethylallyl diphosphate</name>
        <dbReference type="ChEBI" id="CHEBI:57623"/>
    </ligand>
</feature>
<evidence type="ECO:0000256" key="5">
    <source>
        <dbReference type="HAMAP-Rule" id="MF_00191"/>
    </source>
</evidence>
<feature type="binding site" evidence="5">
    <location>
        <position position="223"/>
    </location>
    <ligand>
        <name>(2E)-4-hydroxy-3-methylbut-2-enyl diphosphate</name>
        <dbReference type="ChEBI" id="CHEBI:128753"/>
    </ligand>
</feature>
<dbReference type="EMBL" id="CP007452">
    <property type="protein sequence ID" value="AHM56671.1"/>
    <property type="molecule type" value="Genomic_DNA"/>
</dbReference>
<dbReference type="NCBIfam" id="TIGR00216">
    <property type="entry name" value="ispH_lytB"/>
    <property type="match status" value="1"/>
</dbReference>